<dbReference type="GO" id="GO:0051607">
    <property type="term" value="P:defense response to virus"/>
    <property type="evidence" value="ECO:0007669"/>
    <property type="project" value="UniProtKB-KW"/>
</dbReference>
<dbReference type="Proteomes" id="UP000002156">
    <property type="component" value="Chromosome"/>
</dbReference>
<dbReference type="Pfam" id="PF09704">
    <property type="entry name" value="Cas_Cas5d"/>
    <property type="match status" value="1"/>
</dbReference>
<dbReference type="STRING" id="340099.Teth39_0124"/>
<proteinExistence type="predicted"/>
<sequence length="237" mass="27602">MKTLVFDVFGDYGHFRKYYTTSSPLTFSFPPPPTVKGMLGAIAGIDKKEYLKVFSEENCKVAIRILNPIKKIRLGLNLINTKGNYWIPYKAKNHEARTQVKTEFVKDAAYRIYFMHKDNDLFEDIVEKIKNRRNVYTLSLGLSEMIADYKFIGVYEAEEIENAEVDILSVLPFQSIVEDKIYFENGKKYFKEKIPAGMNEDRVVLSYEDVLYEVNGQSIKCHVKKCWEVKGEHVIFF</sequence>
<dbReference type="InterPro" id="IPR013421">
    <property type="entry name" value="CRISPR-assoc_prot_Cas5_HALMA"/>
</dbReference>
<dbReference type="HOGENOM" id="CLU_090888_1_0_9"/>
<dbReference type="InterPro" id="IPR021124">
    <property type="entry name" value="CRISPR-assoc_prot_Cas5"/>
</dbReference>
<dbReference type="NCBIfam" id="TIGR02592">
    <property type="entry name" value="cas_Cas5h"/>
    <property type="match status" value="1"/>
</dbReference>
<dbReference type="InterPro" id="IPR013422">
    <property type="entry name" value="CRISPR-assoc_prot_Cas5_N"/>
</dbReference>
<dbReference type="GO" id="GO:0043571">
    <property type="term" value="P:maintenance of CRISPR repeat elements"/>
    <property type="evidence" value="ECO:0007669"/>
    <property type="project" value="InterPro"/>
</dbReference>
<protein>
    <submittedName>
        <fullName evidence="2">CRISPR-associated protein Cas5, Hmari subtype</fullName>
    </submittedName>
</protein>
<organism evidence="2 3">
    <name type="scientific">Thermoanaerobacter pseudethanolicus (strain ATCC 33223 / 39E)</name>
    <name type="common">Clostridium thermohydrosulfuricum</name>
    <dbReference type="NCBI Taxonomy" id="340099"/>
    <lineage>
        <taxon>Bacteria</taxon>
        <taxon>Bacillati</taxon>
        <taxon>Bacillota</taxon>
        <taxon>Clostridia</taxon>
        <taxon>Thermoanaerobacterales</taxon>
        <taxon>Thermoanaerobacteraceae</taxon>
        <taxon>Thermoanaerobacter</taxon>
    </lineage>
</organism>
<evidence type="ECO:0000313" key="3">
    <source>
        <dbReference type="Proteomes" id="UP000002156"/>
    </source>
</evidence>
<keyword evidence="3" id="KW-1185">Reference proteome</keyword>
<gene>
    <name evidence="2" type="ordered locus">Teth39_0124</name>
</gene>
<name>B0KB26_THEP3</name>
<dbReference type="KEGG" id="tpd:Teth39_0124"/>
<dbReference type="Gene3D" id="3.30.70.2660">
    <property type="match status" value="1"/>
</dbReference>
<reference evidence="3" key="1">
    <citation type="submission" date="2008-01" db="EMBL/GenBank/DDBJ databases">
        <title>Complete sequence of Thermoanaerobacter pseudethanolicus 39E.</title>
        <authorList>
            <person name="Copeland A."/>
            <person name="Lucas S."/>
            <person name="Lapidus A."/>
            <person name="Barry K."/>
            <person name="Glavina del Rio T."/>
            <person name="Dalin E."/>
            <person name="Tice H."/>
            <person name="Pitluck S."/>
            <person name="Bruce D."/>
            <person name="Goodwin L."/>
            <person name="Saunders E."/>
            <person name="Brettin T."/>
            <person name="Detter J.C."/>
            <person name="Han C."/>
            <person name="Schmutz J."/>
            <person name="Larimer F."/>
            <person name="Land M."/>
            <person name="Hauser L."/>
            <person name="Kyrpides N."/>
            <person name="Lykidis A."/>
            <person name="Hemme C."/>
            <person name="Fields M.W."/>
            <person name="He Z."/>
            <person name="Zhou J."/>
            <person name="Richardson P."/>
        </authorList>
    </citation>
    <scope>NUCLEOTIDE SEQUENCE [LARGE SCALE GENOMIC DNA]</scope>
    <source>
        <strain evidence="3">ATCC 33223 / DSM 2355 / 39E</strain>
    </source>
</reference>
<dbReference type="EMBL" id="CP000924">
    <property type="protein sequence ID" value="ABY93797.1"/>
    <property type="molecule type" value="Genomic_DNA"/>
</dbReference>
<dbReference type="RefSeq" id="WP_003871404.1">
    <property type="nucleotide sequence ID" value="NC_010321.1"/>
</dbReference>
<evidence type="ECO:0000256" key="1">
    <source>
        <dbReference type="ARBA" id="ARBA00023118"/>
    </source>
</evidence>
<accession>B0KB26</accession>
<dbReference type="eggNOG" id="COG1688">
    <property type="taxonomic scope" value="Bacteria"/>
</dbReference>
<dbReference type="AlphaFoldDB" id="B0KB26"/>
<evidence type="ECO:0000313" key="2">
    <source>
        <dbReference type="EMBL" id="ABY93797.1"/>
    </source>
</evidence>
<dbReference type="NCBIfam" id="TIGR02593">
    <property type="entry name" value="CRISPR_cas5"/>
    <property type="match status" value="1"/>
</dbReference>
<keyword evidence="1" id="KW-0051">Antiviral defense</keyword>